<feature type="transmembrane region" description="Helical" evidence="6">
    <location>
        <begin position="414"/>
        <end position="430"/>
    </location>
</feature>
<accession>A0A7S3B3U9</accession>
<evidence type="ECO:0000256" key="4">
    <source>
        <dbReference type="ARBA" id="ARBA00023136"/>
    </source>
</evidence>
<dbReference type="AlphaFoldDB" id="A0A7S3B3U9"/>
<feature type="transmembrane region" description="Helical" evidence="6">
    <location>
        <begin position="185"/>
        <end position="202"/>
    </location>
</feature>
<feature type="transmembrane region" description="Helical" evidence="6">
    <location>
        <begin position="546"/>
        <end position="567"/>
    </location>
</feature>
<organism evidence="7">
    <name type="scientific">Haptolina ericina</name>
    <dbReference type="NCBI Taxonomy" id="156174"/>
    <lineage>
        <taxon>Eukaryota</taxon>
        <taxon>Haptista</taxon>
        <taxon>Haptophyta</taxon>
        <taxon>Prymnesiophyceae</taxon>
        <taxon>Prymnesiales</taxon>
        <taxon>Prymnesiaceae</taxon>
        <taxon>Haptolina</taxon>
    </lineage>
</organism>
<feature type="transmembrane region" description="Helical" evidence="6">
    <location>
        <begin position="12"/>
        <end position="35"/>
    </location>
</feature>
<feature type="transmembrane region" description="Helical" evidence="6">
    <location>
        <begin position="480"/>
        <end position="502"/>
    </location>
</feature>
<feature type="transmembrane region" description="Helical" evidence="6">
    <location>
        <begin position="451"/>
        <end position="468"/>
    </location>
</feature>
<keyword evidence="4 6" id="KW-0472">Membrane</keyword>
<evidence type="ECO:0000256" key="2">
    <source>
        <dbReference type="ARBA" id="ARBA00022692"/>
    </source>
</evidence>
<dbReference type="InterPro" id="IPR051068">
    <property type="entry name" value="MFS_Domain-Containing_Protein"/>
</dbReference>
<keyword evidence="3 6" id="KW-1133">Transmembrane helix</keyword>
<name>A0A7S3B3U9_9EUKA</name>
<protein>
    <recommendedName>
        <fullName evidence="8">Major facilitator superfamily (MFS) profile domain-containing protein</fullName>
    </recommendedName>
</protein>
<feature type="transmembrane region" description="Helical" evidence="6">
    <location>
        <begin position="514"/>
        <end position="540"/>
    </location>
</feature>
<dbReference type="EMBL" id="HBHX01044989">
    <property type="protein sequence ID" value="CAE0124195.1"/>
    <property type="molecule type" value="Transcribed_RNA"/>
</dbReference>
<evidence type="ECO:0000256" key="1">
    <source>
        <dbReference type="ARBA" id="ARBA00004141"/>
    </source>
</evidence>
<dbReference type="SUPFAM" id="SSF103473">
    <property type="entry name" value="MFS general substrate transporter"/>
    <property type="match status" value="1"/>
</dbReference>
<dbReference type="PANTHER" id="PTHR23510:SF16">
    <property type="entry name" value="MAJOR FACILITATOR SUPERFAMILY (MFS) PROFILE DOMAIN-CONTAINING PROTEIN"/>
    <property type="match status" value="1"/>
</dbReference>
<feature type="transmembrane region" description="Helical" evidence="6">
    <location>
        <begin position="376"/>
        <end position="394"/>
    </location>
</feature>
<evidence type="ECO:0008006" key="8">
    <source>
        <dbReference type="Google" id="ProtNLM"/>
    </source>
</evidence>
<gene>
    <name evidence="7" type="ORF">HERI1096_LOCUS24893</name>
</gene>
<proteinExistence type="predicted"/>
<dbReference type="PANTHER" id="PTHR23510">
    <property type="entry name" value="INNER MEMBRANE TRANSPORT PROTEIN YAJR"/>
    <property type="match status" value="1"/>
</dbReference>
<feature type="transmembrane region" description="Helical" evidence="6">
    <location>
        <begin position="79"/>
        <end position="96"/>
    </location>
</feature>
<dbReference type="Gene3D" id="1.20.1250.20">
    <property type="entry name" value="MFS general substrate transporter like domains"/>
    <property type="match status" value="2"/>
</dbReference>
<comment type="subcellular location">
    <subcellularLocation>
        <location evidence="1">Membrane</location>
        <topology evidence="1">Multi-pass membrane protein</topology>
    </subcellularLocation>
</comment>
<feature type="region of interest" description="Disordered" evidence="5">
    <location>
        <begin position="333"/>
        <end position="360"/>
    </location>
</feature>
<feature type="transmembrane region" description="Helical" evidence="6">
    <location>
        <begin position="47"/>
        <end position="70"/>
    </location>
</feature>
<keyword evidence="2 6" id="KW-0812">Transmembrane</keyword>
<evidence type="ECO:0000256" key="5">
    <source>
        <dbReference type="SAM" id="MobiDB-lite"/>
    </source>
</evidence>
<sequence>MRDRWRSRLNLALIMATTLSISIEYSLLMPTVWQYLRMELHATSKLWLGATVSAFSLTRTLFFTAVGIWADMRGFREPYIVCSAVGVLGGVCYGLAGKIGGGNLCLVIIGRLLAGAGAARSTLASTYIARTVVPSGRTSWLGIVTGVQLLGNLLGPALNAGFILLDKSNVHLGIFELNSNTAAGYVPAVCNVLLMLCFSLLFNDRLAVQKKPLLKQDELCAAGIIDIEPYAGPINAIHQQSPQLAPQSLLWQAAQQAAQQVPQQVHPQSAQDYADGVQYVVACPRGEAALSQLEPSGEIHCGIPEPTRLVGSPVDGAINCSVVPLTAGTITALVTPDESSDRTEERSGGGSNHAGSEESASVGCWGRHHSTFFERGGWFILLVNFISGFEISGLETTVTPLTQQYQWHTMENSVLFAGIAGVALLAVLVTSLAPRCDANNPHHERVRPRRLIIAGFVSYGAAFTVGFAKCTPAHFEKQWMMVFGALFVFGIPLTMSPAMAIYSSKINDEHKGELIGIANLVQGVGRIAGPLMASAALHLGDDTGHWPLFLTLGLVYAVAPLSIGCVWSKLELDPDS</sequence>
<reference evidence="7" key="1">
    <citation type="submission" date="2021-01" db="EMBL/GenBank/DDBJ databases">
        <authorList>
            <person name="Corre E."/>
            <person name="Pelletier E."/>
            <person name="Niang G."/>
            <person name="Scheremetjew M."/>
            <person name="Finn R."/>
            <person name="Kale V."/>
            <person name="Holt S."/>
            <person name="Cochrane G."/>
            <person name="Meng A."/>
            <person name="Brown T."/>
            <person name="Cohen L."/>
        </authorList>
    </citation>
    <scope>NUCLEOTIDE SEQUENCE</scope>
    <source>
        <strain evidence="7">CCMP281</strain>
    </source>
</reference>
<dbReference type="Pfam" id="PF07690">
    <property type="entry name" value="MFS_1"/>
    <property type="match status" value="2"/>
</dbReference>
<evidence type="ECO:0000313" key="7">
    <source>
        <dbReference type="EMBL" id="CAE0124195.1"/>
    </source>
</evidence>
<dbReference type="GO" id="GO:0016020">
    <property type="term" value="C:membrane"/>
    <property type="evidence" value="ECO:0007669"/>
    <property type="project" value="UniProtKB-SubCell"/>
</dbReference>
<dbReference type="GO" id="GO:0022857">
    <property type="term" value="F:transmembrane transporter activity"/>
    <property type="evidence" value="ECO:0007669"/>
    <property type="project" value="InterPro"/>
</dbReference>
<dbReference type="InterPro" id="IPR011701">
    <property type="entry name" value="MFS"/>
</dbReference>
<dbReference type="InterPro" id="IPR036259">
    <property type="entry name" value="MFS_trans_sf"/>
</dbReference>
<feature type="transmembrane region" description="Helical" evidence="6">
    <location>
        <begin position="140"/>
        <end position="165"/>
    </location>
</feature>
<evidence type="ECO:0000256" key="3">
    <source>
        <dbReference type="ARBA" id="ARBA00022989"/>
    </source>
</evidence>
<evidence type="ECO:0000256" key="6">
    <source>
        <dbReference type="SAM" id="Phobius"/>
    </source>
</evidence>
<feature type="transmembrane region" description="Helical" evidence="6">
    <location>
        <begin position="108"/>
        <end position="128"/>
    </location>
</feature>